<keyword evidence="7 12" id="KW-0862">Zinc</keyword>
<dbReference type="FunFam" id="3.40.50.300:FF:000489">
    <property type="entry name" value="Primosome assembly protein PriA"/>
    <property type="match status" value="1"/>
</dbReference>
<keyword evidence="5 12" id="KW-0378">Hydrolase</keyword>
<dbReference type="HAMAP" id="MF_00983">
    <property type="entry name" value="PriA"/>
    <property type="match status" value="1"/>
</dbReference>
<comment type="similarity">
    <text evidence="12">Belongs to the helicase family. PriA subfamily.</text>
</comment>
<dbReference type="InterPro" id="IPR027417">
    <property type="entry name" value="P-loop_NTPase"/>
</dbReference>
<evidence type="ECO:0000256" key="2">
    <source>
        <dbReference type="ARBA" id="ARBA00022705"/>
    </source>
</evidence>
<keyword evidence="2 12" id="KW-0235">DNA replication</keyword>
<dbReference type="InterPro" id="IPR041236">
    <property type="entry name" value="PriA_C"/>
</dbReference>
<dbReference type="InterPro" id="IPR011545">
    <property type="entry name" value="DEAD/DEAH_box_helicase_dom"/>
</dbReference>
<feature type="domain" description="Helicase C-terminal" evidence="14">
    <location>
        <begin position="581"/>
        <end position="740"/>
    </location>
</feature>
<keyword evidence="1 12" id="KW-0639">Primosome</keyword>
<dbReference type="Pfam" id="PF17764">
    <property type="entry name" value="PriA_3primeBD"/>
    <property type="match status" value="1"/>
</dbReference>
<dbReference type="PANTHER" id="PTHR30580:SF0">
    <property type="entry name" value="PRIMOSOMAL PROTEIN N"/>
    <property type="match status" value="1"/>
</dbReference>
<comment type="caution">
    <text evidence="15">The sequence shown here is derived from an EMBL/GenBank/DDBJ whole genome shotgun (WGS) entry which is preliminary data.</text>
</comment>
<dbReference type="GO" id="GO:1990077">
    <property type="term" value="C:primosome complex"/>
    <property type="evidence" value="ECO:0007669"/>
    <property type="project" value="UniProtKB-UniRule"/>
</dbReference>
<dbReference type="PROSITE" id="PS51192">
    <property type="entry name" value="HELICASE_ATP_BIND_1"/>
    <property type="match status" value="1"/>
</dbReference>
<dbReference type="SUPFAM" id="SSF52540">
    <property type="entry name" value="P-loop containing nucleoside triphosphate hydrolases"/>
    <property type="match status" value="2"/>
</dbReference>
<dbReference type="SMART" id="SM00490">
    <property type="entry name" value="HELICc"/>
    <property type="match status" value="1"/>
</dbReference>
<comment type="cofactor">
    <cofactor evidence="12">
        <name>Zn(2+)</name>
        <dbReference type="ChEBI" id="CHEBI:29105"/>
    </cofactor>
    <text evidence="12">Binds 2 zinc ions per subunit.</text>
</comment>
<feature type="binding site" evidence="12">
    <location>
        <position position="586"/>
    </location>
    <ligand>
        <name>Zn(2+)</name>
        <dbReference type="ChEBI" id="CHEBI:29105"/>
        <label>1</label>
    </ligand>
</feature>
<sequence length="841" mass="95382">MDTLFGDLFQATEQQEANFADIILPVPIPKMFTYRIPNALLESIGIGYRVIVQFGKKKILTGIVGKVHQKPPAAYEAKPILDVLDSHATVNPLQIRFWSWMAYYYCCHIGEVMNAALPSGLKLSSESKIQLNPNFDPELSEYPLDDRELIILKALESQEELSYEDCEVLLGVKSIHQIIKSLVIKEAILVFEQVKEKYTPKVEARIRLTQPFATDKAALEQLFVDLSSKPKQEEVVLKYLQEIPVYKDLSLNSKGLEKKVFTEANLSMSSLKTLIKNGVFEEFKIIVSRLEELEDGKEMPSIELSAEQTMAINSIKEQFEEKDTVLLHGITGSGKTEIYIQLIQEALDGGSQVLFLLPEIALTTHIVGRLSKVFGNKMGVFHSKYSDNERVEVWNGVLSGRFPLVVGVRSSIFLPFDSLGLVIIDEEHEASYKQYDPAPRFQARDSGIMLAWLHQAKVLLGSATPSFESYYNARMKKYGYVALNHRYGDAQLPEFQLADVLVDKKKNLLKLDFTRLLRESIQEALNKQEQVLIFQNRRGYAPYVSCDDCGWTPMCEHCDVNLTYHQFGDELKCHYCGFKEKVPTTCDACGSNKIIAVGLGTERIEESLGLLFPEARVVRMDLDTTRSKYGYQRILEEFGGGNVDILVGTQMITKGLDFDRVTVVGIMDADRILNFPDFRSGERAFQQITQVAGRAGRRNQIGKVIVQSRRTDAPIFQWIASGDYGQFYLQEMAERQKYFYPPFVKLIKISTRHKDYKAAERAARILHNLLNDIQVKKIMLGPEKGLVGKIKNQYIFESLVKLDKASTALGKFKDELAIILNEVQSQKDFKGVRIIVDVDPY</sequence>
<dbReference type="GO" id="GO:0006302">
    <property type="term" value="P:double-strand break repair"/>
    <property type="evidence" value="ECO:0007669"/>
    <property type="project" value="InterPro"/>
</dbReference>
<dbReference type="GO" id="GO:0008270">
    <property type="term" value="F:zinc ion binding"/>
    <property type="evidence" value="ECO:0007669"/>
    <property type="project" value="UniProtKB-UniRule"/>
</dbReference>
<dbReference type="InterPro" id="IPR001650">
    <property type="entry name" value="Helicase_C-like"/>
</dbReference>
<evidence type="ECO:0000256" key="3">
    <source>
        <dbReference type="ARBA" id="ARBA00022723"/>
    </source>
</evidence>
<dbReference type="Gene3D" id="3.40.1440.60">
    <property type="entry name" value="PriA, 3(prime) DNA-binding domain"/>
    <property type="match status" value="1"/>
</dbReference>
<feature type="domain" description="Helicase ATP-binding" evidence="13">
    <location>
        <begin position="316"/>
        <end position="483"/>
    </location>
</feature>
<dbReference type="GO" id="GO:0016787">
    <property type="term" value="F:hydrolase activity"/>
    <property type="evidence" value="ECO:0007669"/>
    <property type="project" value="UniProtKB-KW"/>
</dbReference>
<keyword evidence="16" id="KW-1185">Reference proteome</keyword>
<dbReference type="GO" id="GO:0005524">
    <property type="term" value="F:ATP binding"/>
    <property type="evidence" value="ECO:0007669"/>
    <property type="project" value="UniProtKB-UniRule"/>
</dbReference>
<protein>
    <recommendedName>
        <fullName evidence="12">Replication restart protein PriA</fullName>
    </recommendedName>
    <alternativeName>
        <fullName evidence="12">ATP-dependent DNA helicase PriA</fullName>
        <ecNumber evidence="12">5.6.2.4</ecNumber>
    </alternativeName>
    <alternativeName>
        <fullName evidence="12">DNA 3'-5' helicase PriA</fullName>
    </alternativeName>
</protein>
<comment type="catalytic activity">
    <reaction evidence="12">
        <text>Couples ATP hydrolysis with the unwinding of duplex DNA by translocating in the 3'-5' direction.</text>
        <dbReference type="EC" id="5.6.2.4"/>
    </reaction>
</comment>
<dbReference type="PROSITE" id="PS51194">
    <property type="entry name" value="HELICASE_CTER"/>
    <property type="match status" value="1"/>
</dbReference>
<comment type="function">
    <text evidence="12">Initiates the restart of stalled replication forks, which reloads the replicative helicase on sites other than the origin of replication. Recognizes and binds to abandoned replication forks and remodels them to uncover a helicase loading site. Promotes assembly of the primosome at these replication forks.</text>
</comment>
<dbReference type="AlphaFoldDB" id="A0A8J3G3W2"/>
<dbReference type="PANTHER" id="PTHR30580">
    <property type="entry name" value="PRIMOSOMAL PROTEIN N"/>
    <property type="match status" value="1"/>
</dbReference>
<accession>A0A8J3G3W2</accession>
<dbReference type="EMBL" id="BMYF01000002">
    <property type="protein sequence ID" value="GHB26210.1"/>
    <property type="molecule type" value="Genomic_DNA"/>
</dbReference>
<evidence type="ECO:0000256" key="9">
    <source>
        <dbReference type="ARBA" id="ARBA00023125"/>
    </source>
</evidence>
<evidence type="ECO:0000259" key="14">
    <source>
        <dbReference type="PROSITE" id="PS51194"/>
    </source>
</evidence>
<comment type="catalytic activity">
    <reaction evidence="11 12">
        <text>ATP + H2O = ADP + phosphate + H(+)</text>
        <dbReference type="Rhea" id="RHEA:13065"/>
        <dbReference type="ChEBI" id="CHEBI:15377"/>
        <dbReference type="ChEBI" id="CHEBI:15378"/>
        <dbReference type="ChEBI" id="CHEBI:30616"/>
        <dbReference type="ChEBI" id="CHEBI:43474"/>
        <dbReference type="ChEBI" id="CHEBI:456216"/>
        <dbReference type="EC" id="5.6.2.4"/>
    </reaction>
</comment>
<feature type="binding site" evidence="12">
    <location>
        <position position="576"/>
    </location>
    <ligand>
        <name>Zn(2+)</name>
        <dbReference type="ChEBI" id="CHEBI:29105"/>
        <label>2</label>
    </ligand>
</feature>
<dbReference type="GO" id="GO:0003677">
    <property type="term" value="F:DNA binding"/>
    <property type="evidence" value="ECO:0007669"/>
    <property type="project" value="UniProtKB-UniRule"/>
</dbReference>
<dbReference type="Pfam" id="PF00271">
    <property type="entry name" value="Helicase_C"/>
    <property type="match status" value="1"/>
</dbReference>
<evidence type="ECO:0000256" key="11">
    <source>
        <dbReference type="ARBA" id="ARBA00048988"/>
    </source>
</evidence>
<evidence type="ECO:0000313" key="15">
    <source>
        <dbReference type="EMBL" id="GHB26210.1"/>
    </source>
</evidence>
<dbReference type="Proteomes" id="UP000642809">
    <property type="component" value="Unassembled WGS sequence"/>
</dbReference>
<keyword evidence="4 12" id="KW-0547">Nucleotide-binding</keyword>
<dbReference type="GO" id="GO:0006310">
    <property type="term" value="P:DNA recombination"/>
    <property type="evidence" value="ECO:0007669"/>
    <property type="project" value="InterPro"/>
</dbReference>
<keyword evidence="10 12" id="KW-0413">Isomerase</keyword>
<evidence type="ECO:0000256" key="1">
    <source>
        <dbReference type="ARBA" id="ARBA00022515"/>
    </source>
</evidence>
<evidence type="ECO:0000256" key="6">
    <source>
        <dbReference type="ARBA" id="ARBA00022806"/>
    </source>
</evidence>
<evidence type="ECO:0000256" key="5">
    <source>
        <dbReference type="ARBA" id="ARBA00022801"/>
    </source>
</evidence>
<dbReference type="InterPro" id="IPR042115">
    <property type="entry name" value="PriA_3primeBD_sf"/>
</dbReference>
<feature type="binding site" evidence="12">
    <location>
        <position position="558"/>
    </location>
    <ligand>
        <name>Zn(2+)</name>
        <dbReference type="ChEBI" id="CHEBI:29105"/>
        <label>2</label>
    </ligand>
</feature>
<comment type="subunit">
    <text evidence="12">Component of the replication restart primosome.</text>
</comment>
<dbReference type="CDD" id="cd17929">
    <property type="entry name" value="DEXHc_priA"/>
    <property type="match status" value="1"/>
</dbReference>
<evidence type="ECO:0000256" key="8">
    <source>
        <dbReference type="ARBA" id="ARBA00022840"/>
    </source>
</evidence>
<reference evidence="15" key="2">
    <citation type="submission" date="2020-09" db="EMBL/GenBank/DDBJ databases">
        <authorList>
            <person name="Sun Q."/>
            <person name="Kim S."/>
        </authorList>
    </citation>
    <scope>NUCLEOTIDE SEQUENCE</scope>
    <source>
        <strain evidence="15">KCTC 23224</strain>
    </source>
</reference>
<dbReference type="GO" id="GO:0043138">
    <property type="term" value="F:3'-5' DNA helicase activity"/>
    <property type="evidence" value="ECO:0007669"/>
    <property type="project" value="UniProtKB-EC"/>
</dbReference>
<reference evidence="15" key="1">
    <citation type="journal article" date="2014" name="Int. J. Syst. Evol. Microbiol.">
        <title>Complete genome sequence of Corynebacterium casei LMG S-19264T (=DSM 44701T), isolated from a smear-ripened cheese.</title>
        <authorList>
            <consortium name="US DOE Joint Genome Institute (JGI-PGF)"/>
            <person name="Walter F."/>
            <person name="Albersmeier A."/>
            <person name="Kalinowski J."/>
            <person name="Ruckert C."/>
        </authorList>
    </citation>
    <scope>NUCLEOTIDE SEQUENCE</scope>
    <source>
        <strain evidence="15">KCTC 23224</strain>
    </source>
</reference>
<keyword evidence="3 12" id="KW-0479">Metal-binding</keyword>
<dbReference type="InterPro" id="IPR040498">
    <property type="entry name" value="PriA_CRR"/>
</dbReference>
<dbReference type="InterPro" id="IPR005259">
    <property type="entry name" value="PriA"/>
</dbReference>
<dbReference type="SMART" id="SM00487">
    <property type="entry name" value="DEXDc"/>
    <property type="match status" value="1"/>
</dbReference>
<feature type="binding site" evidence="12">
    <location>
        <position position="573"/>
    </location>
    <ligand>
        <name>Zn(2+)</name>
        <dbReference type="ChEBI" id="CHEBI:29105"/>
        <label>2</label>
    </ligand>
</feature>
<dbReference type="GO" id="GO:0006269">
    <property type="term" value="P:DNA replication, synthesis of primer"/>
    <property type="evidence" value="ECO:0007669"/>
    <property type="project" value="UniProtKB-KW"/>
</dbReference>
<gene>
    <name evidence="12 15" type="primary">priA</name>
    <name evidence="15" type="ORF">GCM10008106_03480</name>
</gene>
<dbReference type="EC" id="5.6.2.4" evidence="12"/>
<feature type="binding site" evidence="12">
    <location>
        <position position="589"/>
    </location>
    <ligand>
        <name>Zn(2+)</name>
        <dbReference type="ChEBI" id="CHEBI:29105"/>
        <label>1</label>
    </ligand>
</feature>
<dbReference type="CDD" id="cd18804">
    <property type="entry name" value="SF2_C_priA"/>
    <property type="match status" value="1"/>
</dbReference>
<name>A0A8J3G3W2_9BACT</name>
<dbReference type="Pfam" id="PF18074">
    <property type="entry name" value="PriA_C"/>
    <property type="match status" value="1"/>
</dbReference>
<keyword evidence="9 12" id="KW-0238">DNA-binding</keyword>
<dbReference type="InterPro" id="IPR014001">
    <property type="entry name" value="Helicase_ATP-bd"/>
</dbReference>
<evidence type="ECO:0000256" key="4">
    <source>
        <dbReference type="ARBA" id="ARBA00022741"/>
    </source>
</evidence>
<dbReference type="InterPro" id="IPR041222">
    <property type="entry name" value="PriA_3primeBD"/>
</dbReference>
<evidence type="ECO:0000256" key="7">
    <source>
        <dbReference type="ARBA" id="ARBA00022833"/>
    </source>
</evidence>
<dbReference type="FunFam" id="3.40.1440.60:FF:000001">
    <property type="entry name" value="Primosomal protein N"/>
    <property type="match status" value="1"/>
</dbReference>
<evidence type="ECO:0000313" key="16">
    <source>
        <dbReference type="Proteomes" id="UP000642809"/>
    </source>
</evidence>
<keyword evidence="6 12" id="KW-0347">Helicase</keyword>
<proteinExistence type="inferred from homology"/>
<evidence type="ECO:0000259" key="13">
    <source>
        <dbReference type="PROSITE" id="PS51192"/>
    </source>
</evidence>
<keyword evidence="8 12" id="KW-0067">ATP-binding</keyword>
<dbReference type="Gene3D" id="3.40.50.300">
    <property type="entry name" value="P-loop containing nucleotide triphosphate hydrolases"/>
    <property type="match status" value="2"/>
</dbReference>
<dbReference type="Pfam" id="PF00270">
    <property type="entry name" value="DEAD"/>
    <property type="match status" value="1"/>
</dbReference>
<dbReference type="RefSeq" id="WP_189578723.1">
    <property type="nucleotide sequence ID" value="NZ_BMYF01000002.1"/>
</dbReference>
<evidence type="ECO:0000256" key="12">
    <source>
        <dbReference type="HAMAP-Rule" id="MF_00983"/>
    </source>
</evidence>
<dbReference type="NCBIfam" id="TIGR00595">
    <property type="entry name" value="priA"/>
    <property type="match status" value="1"/>
</dbReference>
<evidence type="ECO:0000256" key="10">
    <source>
        <dbReference type="ARBA" id="ARBA00023235"/>
    </source>
</evidence>
<dbReference type="GO" id="GO:0006270">
    <property type="term" value="P:DNA replication initiation"/>
    <property type="evidence" value="ECO:0007669"/>
    <property type="project" value="TreeGrafter"/>
</dbReference>
<organism evidence="15 16">
    <name type="scientific">Mongoliitalea lutea</name>
    <dbReference type="NCBI Taxonomy" id="849756"/>
    <lineage>
        <taxon>Bacteria</taxon>
        <taxon>Pseudomonadati</taxon>
        <taxon>Bacteroidota</taxon>
        <taxon>Cytophagia</taxon>
        <taxon>Cytophagales</taxon>
        <taxon>Cyclobacteriaceae</taxon>
        <taxon>Mongoliitalea</taxon>
    </lineage>
</organism>
<feature type="binding site" evidence="12">
    <location>
        <position position="549"/>
    </location>
    <ligand>
        <name>Zn(2+)</name>
        <dbReference type="ChEBI" id="CHEBI:29105"/>
        <label>1</label>
    </ligand>
</feature>
<feature type="binding site" evidence="12">
    <location>
        <position position="546"/>
    </location>
    <ligand>
        <name>Zn(2+)</name>
        <dbReference type="ChEBI" id="CHEBI:29105"/>
        <label>1</label>
    </ligand>
</feature>
<dbReference type="Pfam" id="PF18319">
    <property type="entry name" value="Zn_ribbon_PriA"/>
    <property type="match status" value="1"/>
</dbReference>
<feature type="binding site" evidence="12">
    <location>
        <position position="555"/>
    </location>
    <ligand>
        <name>Zn(2+)</name>
        <dbReference type="ChEBI" id="CHEBI:29105"/>
        <label>2</label>
    </ligand>
</feature>